<dbReference type="EMBL" id="SESI01000001">
    <property type="protein sequence ID" value="TQQ82531.1"/>
    <property type="molecule type" value="Genomic_DNA"/>
</dbReference>
<accession>A0A544QSX3</accession>
<keyword evidence="2" id="KW-1185">Reference proteome</keyword>
<reference evidence="1 2" key="1">
    <citation type="submission" date="2019-02" db="EMBL/GenBank/DDBJ databases">
        <title>Halonotius sp. a new haloqrchaeon isolated from saline water.</title>
        <authorList>
            <person name="Duran-Viseras A."/>
            <person name="Sanchez-Porro C."/>
            <person name="Ventosa A."/>
        </authorList>
    </citation>
    <scope>NUCLEOTIDE SEQUENCE [LARGE SCALE GENOMIC DNA]</scope>
    <source>
        <strain evidence="1 2">F9-27</strain>
    </source>
</reference>
<evidence type="ECO:0000313" key="1">
    <source>
        <dbReference type="EMBL" id="TQQ82531.1"/>
    </source>
</evidence>
<sequence>MVVLLANRANLQARRLHERIATRLRGSCETVWRRRAEPGEPGPYRVVGEVTPRRFLGIDAYPTDDARIEIGFRLETEVEYEHYWCTWIEPDRGLAVGWHQDGSHEELGSVHLQLDSGDTVIERQAATFIDAHPLAVVARRLPSLGGVVQGVTWEDGEPVGIEIAGEIDR</sequence>
<name>A0A544QSX3_9EURY</name>
<organism evidence="1 2">
    <name type="scientific">Halonotius roseus</name>
    <dbReference type="NCBI Taxonomy" id="2511997"/>
    <lineage>
        <taxon>Archaea</taxon>
        <taxon>Methanobacteriati</taxon>
        <taxon>Methanobacteriota</taxon>
        <taxon>Stenosarchaea group</taxon>
        <taxon>Halobacteria</taxon>
        <taxon>Halobacteriales</taxon>
        <taxon>Haloferacaceae</taxon>
        <taxon>Halonotius</taxon>
    </lineage>
</organism>
<dbReference type="AlphaFoldDB" id="A0A544QSX3"/>
<dbReference type="Proteomes" id="UP000315385">
    <property type="component" value="Unassembled WGS sequence"/>
</dbReference>
<gene>
    <name evidence="1" type="ORF">EWF95_05990</name>
</gene>
<evidence type="ECO:0000313" key="2">
    <source>
        <dbReference type="Proteomes" id="UP000315385"/>
    </source>
</evidence>
<proteinExistence type="predicted"/>
<comment type="caution">
    <text evidence="1">The sequence shown here is derived from an EMBL/GenBank/DDBJ whole genome shotgun (WGS) entry which is preliminary data.</text>
</comment>
<protein>
    <submittedName>
        <fullName evidence="1">Uncharacterized protein</fullName>
    </submittedName>
</protein>
<dbReference type="OrthoDB" id="165318at2157"/>